<sequence>MSKSPVIADSFLTWNESLPKEEKELPSVGKTDEELKAFTVDERISDVERTVLYLNGGQIIQQRQAISNLPSVIKGRGKAAWDSVSPALKAALNRLDAEAQIDAAGAFSTLCKERLMAPIELQTALLSFICRNISKEKSEEETEAWLRTLFELVPFLDKESLKSEVVSLALSKADVEESVMSRCICARILGPVAAQLPREEVEKTFFSKAMTMCQDVDFHVRIAMCEQLQSIGISMGSDVISGVILSELLELLKDEDMKVRAAAFKALTLLLEKVHPEARRSKVLPVLRDHMHPFDLDSDMQTCIASLFGTMLMAVKHEMQIEDCPLFFGCYRHLAARSNEDLRVVCAQQLSLSAQAANLTAINLGASPSPSSYQLHFHDSFLSMVSDTCESVRLAVAKQVHDVMKLVPSKDVYALFLRPLVKFIGDDSLAVSAALLPNLVNILTLLTAGIADEVLKEVVMADVAKALVGLDAACTSKNIWRPQKLLAECFPAVVKLFSQEQIAESFLPMAFRFLSSAAAGVRPPAAEGMAVFLRCGLRERLQAEAYLKLIRDFARGRTFSLRIAFVKVAQHMIENSSSKYVKEWVFDLCLELLYDPVPNVRIQVIPLLPSLKQVVRLPEDVDFLERLNNAISNATTDNDRDVCAVARSINDTFKRMPVRMGVGSQIVGSNGALGGAATYEANDKRKEEEELVCATFPPEEGKEIKAEIMQMGVRKKVATIDSLSAARGTTKRTNSGTDGIKLPGVGQTGPASLLGKPVPLGAAPKSASSGNGVGIPLTPLGTSAMGGMYPGGMAAARGMLPPSSAPPSSRRETLSAMPASAGRAVAAVAASASSGKGILPAPSGRPGALPPLNTAPSTRPAAPAAINGKAPPAVSVNSSSTFGKSAVAPLGGSSSAYTRTGNSNMALSESRMPVASSSPRGLVKRK</sequence>
<dbReference type="Gene3D" id="1.25.10.10">
    <property type="entry name" value="Leucine-rich Repeat Variant"/>
    <property type="match status" value="1"/>
</dbReference>
<feature type="compositionally biased region" description="Low complexity" evidence="3">
    <location>
        <begin position="854"/>
        <end position="865"/>
    </location>
</feature>
<evidence type="ECO:0000256" key="2">
    <source>
        <dbReference type="PROSITE-ProRule" id="PRU00103"/>
    </source>
</evidence>
<dbReference type="PANTHER" id="PTHR21467:SF0">
    <property type="entry name" value="SERINE_THREONINE-PROTEIN PHOSPHATASE 4 REGULATORY SUBUNIT 4"/>
    <property type="match status" value="1"/>
</dbReference>
<dbReference type="InterPro" id="IPR000357">
    <property type="entry name" value="HEAT"/>
</dbReference>
<organism evidence="4 5">
    <name type="scientific">Chlamydomonas eustigma</name>
    <dbReference type="NCBI Taxonomy" id="1157962"/>
    <lineage>
        <taxon>Eukaryota</taxon>
        <taxon>Viridiplantae</taxon>
        <taxon>Chlorophyta</taxon>
        <taxon>core chlorophytes</taxon>
        <taxon>Chlorophyceae</taxon>
        <taxon>CS clade</taxon>
        <taxon>Chlamydomonadales</taxon>
        <taxon>Chlamydomonadaceae</taxon>
        <taxon>Chlamydomonas</taxon>
    </lineage>
</organism>
<dbReference type="InterPro" id="IPR011989">
    <property type="entry name" value="ARM-like"/>
</dbReference>
<dbReference type="InterPro" id="IPR016024">
    <property type="entry name" value="ARM-type_fold"/>
</dbReference>
<accession>A0A250XF24</accession>
<dbReference type="STRING" id="1157962.A0A250XF24"/>
<feature type="repeat" description="HEAT" evidence="2">
    <location>
        <begin position="244"/>
        <end position="282"/>
    </location>
</feature>
<evidence type="ECO:0008006" key="6">
    <source>
        <dbReference type="Google" id="ProtNLM"/>
    </source>
</evidence>
<evidence type="ECO:0000256" key="1">
    <source>
        <dbReference type="ARBA" id="ARBA00022737"/>
    </source>
</evidence>
<dbReference type="InterPro" id="IPR039918">
    <property type="entry name" value="PPP4R4"/>
</dbReference>
<feature type="compositionally biased region" description="Polar residues" evidence="3">
    <location>
        <begin position="892"/>
        <end position="907"/>
    </location>
</feature>
<name>A0A250XF24_9CHLO</name>
<feature type="region of interest" description="Disordered" evidence="3">
    <location>
        <begin position="726"/>
        <end position="750"/>
    </location>
</feature>
<feature type="compositionally biased region" description="Low complexity" evidence="3">
    <location>
        <begin position="798"/>
        <end position="808"/>
    </location>
</feature>
<dbReference type="EMBL" id="BEGY01000069">
    <property type="protein sequence ID" value="GAX81677.1"/>
    <property type="molecule type" value="Genomic_DNA"/>
</dbReference>
<proteinExistence type="predicted"/>
<feature type="region of interest" description="Disordered" evidence="3">
    <location>
        <begin position="838"/>
        <end position="926"/>
    </location>
</feature>
<dbReference type="PANTHER" id="PTHR21467">
    <property type="entry name" value="PROTEIN PHOSPHATASE 4 REGULATORY SUBUNIT 4 PPP4R4"/>
    <property type="match status" value="1"/>
</dbReference>
<dbReference type="PROSITE" id="PS50077">
    <property type="entry name" value="HEAT_REPEAT"/>
    <property type="match status" value="1"/>
</dbReference>
<dbReference type="AlphaFoldDB" id="A0A250XF24"/>
<gene>
    <name evidence="4" type="ORF">CEUSTIGMA_g9105.t1</name>
</gene>
<protein>
    <recommendedName>
        <fullName evidence="6">TOG domain-containing protein</fullName>
    </recommendedName>
</protein>
<keyword evidence="5" id="KW-1185">Reference proteome</keyword>
<dbReference type="Pfam" id="PF02985">
    <property type="entry name" value="HEAT"/>
    <property type="match status" value="1"/>
</dbReference>
<evidence type="ECO:0000256" key="3">
    <source>
        <dbReference type="SAM" id="MobiDB-lite"/>
    </source>
</evidence>
<feature type="region of interest" description="Disordered" evidence="3">
    <location>
        <begin position="798"/>
        <end position="818"/>
    </location>
</feature>
<reference evidence="4 5" key="1">
    <citation type="submission" date="2017-08" db="EMBL/GenBank/DDBJ databases">
        <title>Acidophilic green algal genome provides insights into adaptation to an acidic environment.</title>
        <authorList>
            <person name="Hirooka S."/>
            <person name="Hirose Y."/>
            <person name="Kanesaki Y."/>
            <person name="Higuchi S."/>
            <person name="Fujiwara T."/>
            <person name="Onuma R."/>
            <person name="Era A."/>
            <person name="Ohbayashi R."/>
            <person name="Uzuka A."/>
            <person name="Nozaki H."/>
            <person name="Yoshikawa H."/>
            <person name="Miyagishima S.Y."/>
        </authorList>
    </citation>
    <scope>NUCLEOTIDE SEQUENCE [LARGE SCALE GENOMIC DNA]</scope>
    <source>
        <strain evidence="4 5">NIES-2499</strain>
    </source>
</reference>
<keyword evidence="1" id="KW-0677">Repeat</keyword>
<dbReference type="OrthoDB" id="340346at2759"/>
<dbReference type="InterPro" id="IPR021133">
    <property type="entry name" value="HEAT_type_2"/>
</dbReference>
<comment type="caution">
    <text evidence="4">The sequence shown here is derived from an EMBL/GenBank/DDBJ whole genome shotgun (WGS) entry which is preliminary data.</text>
</comment>
<evidence type="ECO:0000313" key="5">
    <source>
        <dbReference type="Proteomes" id="UP000232323"/>
    </source>
</evidence>
<dbReference type="SUPFAM" id="SSF48371">
    <property type="entry name" value="ARM repeat"/>
    <property type="match status" value="1"/>
</dbReference>
<dbReference type="Proteomes" id="UP000232323">
    <property type="component" value="Unassembled WGS sequence"/>
</dbReference>
<evidence type="ECO:0000313" key="4">
    <source>
        <dbReference type="EMBL" id="GAX81677.1"/>
    </source>
</evidence>